<proteinExistence type="predicted"/>
<evidence type="ECO:0008006" key="4">
    <source>
        <dbReference type="Google" id="ProtNLM"/>
    </source>
</evidence>
<protein>
    <recommendedName>
        <fullName evidence="4">Chromosome partition protein Smc</fullName>
    </recommendedName>
</protein>
<name>A0ABP2PFZ7_9BURK</name>
<evidence type="ECO:0000313" key="2">
    <source>
        <dbReference type="EMBL" id="EIM96713.1"/>
    </source>
</evidence>
<evidence type="ECO:0000256" key="1">
    <source>
        <dbReference type="SAM" id="Coils"/>
    </source>
</evidence>
<dbReference type="Gene3D" id="1.20.5.1160">
    <property type="entry name" value="Vasodilator-stimulated phosphoprotein"/>
    <property type="match status" value="1"/>
</dbReference>
<gene>
    <name evidence="2" type="ORF">WQE_32866</name>
</gene>
<feature type="coiled-coil region" evidence="1">
    <location>
        <begin position="273"/>
        <end position="300"/>
    </location>
</feature>
<keyword evidence="3" id="KW-1185">Reference proteome</keyword>
<evidence type="ECO:0000313" key="3">
    <source>
        <dbReference type="Proteomes" id="UP000004980"/>
    </source>
</evidence>
<reference evidence="2 3" key="1">
    <citation type="journal article" date="2012" name="J. Bacteriol.">
        <title>Draft Genome Sequence of the Soil Bacterium Burkholderia terrae Strain BS001, Which Interacts with Fungal Surface Structures.</title>
        <authorList>
            <person name="Nazir R."/>
            <person name="Hansen M.A."/>
            <person name="Sorensen S."/>
            <person name="van Elsas J.D."/>
        </authorList>
    </citation>
    <scope>NUCLEOTIDE SEQUENCE [LARGE SCALE GENOMIC DNA]</scope>
    <source>
        <strain evidence="2 3">BS001</strain>
    </source>
</reference>
<keyword evidence="1" id="KW-0175">Coiled coil</keyword>
<feature type="coiled-coil region" evidence="1">
    <location>
        <begin position="332"/>
        <end position="359"/>
    </location>
</feature>
<organism evidence="2 3">
    <name type="scientific">Paraburkholderia hospita</name>
    <dbReference type="NCBI Taxonomy" id="169430"/>
    <lineage>
        <taxon>Bacteria</taxon>
        <taxon>Pseudomonadati</taxon>
        <taxon>Pseudomonadota</taxon>
        <taxon>Betaproteobacteria</taxon>
        <taxon>Burkholderiales</taxon>
        <taxon>Burkholderiaceae</taxon>
        <taxon>Paraburkholderia</taxon>
    </lineage>
</organism>
<dbReference type="Proteomes" id="UP000004980">
    <property type="component" value="Unassembled WGS sequence"/>
</dbReference>
<dbReference type="RefSeq" id="WP_007588665.1">
    <property type="nucleotide sequence ID" value="NZ_AKAU01000181.1"/>
</dbReference>
<accession>A0ABP2PFZ7</accession>
<dbReference type="EMBL" id="AKAU01000181">
    <property type="protein sequence ID" value="EIM96713.1"/>
    <property type="molecule type" value="Genomic_DNA"/>
</dbReference>
<comment type="caution">
    <text evidence="2">The sequence shown here is derived from an EMBL/GenBank/DDBJ whole genome shotgun (WGS) entry which is preliminary data.</text>
</comment>
<sequence>MQTGKTSSTELRITGRPPVMNTVQEVAPFDPLDEFVFSMVDPNSVTRDNIAKAARDVFGGGAESADFIAKLVEHMMSVSESRSKIVAELVILGGQLQQMMKAAVTHHTGKVGDSTMARRKGASLCFDFFQTALGIRRPTAYNYMRCHMRFADDAEALKIFSFGELNLLAAQHVTDDQITVIKQEKHADPKMTRDDIAEMLKELQSKNEAIIDRDIQLENLEGLLTDNKLALDVSTRENKHLVDQVKTQERNLLENDKSIANLQELLAQRASGYPALEQELAAKSRALADATAELANLRNAKPKIETVEVPVEKLPEAYENVQVAIRDAMADLDKVLLRKSDLESDIAKLNAEIAAEQAERQAGTAVKDALGNLMTTWGDVAAKMATVQLAVQASSDPDQYTPTLEALAATMRKYLAEIEAAVNRKSR</sequence>